<evidence type="ECO:0000256" key="2">
    <source>
        <dbReference type="ARBA" id="ARBA00022692"/>
    </source>
</evidence>
<dbReference type="SUPFAM" id="SSF103473">
    <property type="entry name" value="MFS general substrate transporter"/>
    <property type="match status" value="1"/>
</dbReference>
<dbReference type="GO" id="GO:0016020">
    <property type="term" value="C:membrane"/>
    <property type="evidence" value="ECO:0007669"/>
    <property type="project" value="UniProtKB-SubCell"/>
</dbReference>
<reference evidence="7" key="1">
    <citation type="submission" date="2017-02" db="EMBL/GenBank/DDBJ databases">
        <authorList>
            <person name="Tafer H."/>
            <person name="Lopandic K."/>
        </authorList>
    </citation>
    <scope>NUCLEOTIDE SEQUENCE [LARGE SCALE GENOMIC DNA]</scope>
    <source>
        <strain evidence="7">CBS 366.77</strain>
    </source>
</reference>
<protein>
    <submittedName>
        <fullName evidence="6">MFS transporter</fullName>
    </submittedName>
</protein>
<dbReference type="PANTHER" id="PTHR23507">
    <property type="entry name" value="ZGC:174356"/>
    <property type="match status" value="1"/>
</dbReference>
<keyword evidence="2 5" id="KW-0812">Transmembrane</keyword>
<evidence type="ECO:0000256" key="1">
    <source>
        <dbReference type="ARBA" id="ARBA00004141"/>
    </source>
</evidence>
<feature type="transmembrane region" description="Helical" evidence="5">
    <location>
        <begin position="211"/>
        <end position="229"/>
    </location>
</feature>
<sequence>MADVTTEEERASIFFRFGVASMAADFISSAVSSWLMTMDPWIPLMIGMAIVLIGVLFTLSLPETMHARHPEPADHMEMSHLSPDDEDNLGYKEHDQEYMDNQESPFIHPKESNLKVLASKINSYITPYTFILANKQILLLLSAFLVYRLSRGSSWFLVQYISTRYNWTLAQSNLLMSFRPALTIPLFLFILPAISRYLLRSMQSTQKDLRLARISIIFLTVGTLGIGLSPSIPPLIISLIVQAAGSGFLFVTRSLITTLIKREQTAKLFTVIEILQSVGAVIASLVITNVFRAGIEMGGVWIGLAWFVTGSLFVAVGVAVWVVRIPVKEVDGEDVGEDPGAGERYFD</sequence>
<feature type="transmembrane region" description="Helical" evidence="5">
    <location>
        <begin position="300"/>
        <end position="323"/>
    </location>
</feature>
<dbReference type="AlphaFoldDB" id="A0A3A2ZUS5"/>
<evidence type="ECO:0000313" key="7">
    <source>
        <dbReference type="Proteomes" id="UP000266188"/>
    </source>
</evidence>
<evidence type="ECO:0000256" key="5">
    <source>
        <dbReference type="SAM" id="Phobius"/>
    </source>
</evidence>
<comment type="caution">
    <text evidence="6">The sequence shown here is derived from an EMBL/GenBank/DDBJ whole genome shotgun (WGS) entry which is preliminary data.</text>
</comment>
<name>A0A3A2ZUS5_9EURO</name>
<accession>A0A3A2ZUS5</accession>
<feature type="transmembrane region" description="Helical" evidence="5">
    <location>
        <begin position="12"/>
        <end position="35"/>
    </location>
</feature>
<keyword evidence="3 5" id="KW-1133">Transmembrane helix</keyword>
<dbReference type="Proteomes" id="UP000266188">
    <property type="component" value="Unassembled WGS sequence"/>
</dbReference>
<dbReference type="Gene3D" id="1.20.1250.20">
    <property type="entry name" value="MFS general substrate transporter like domains"/>
    <property type="match status" value="1"/>
</dbReference>
<proteinExistence type="predicted"/>
<evidence type="ECO:0000256" key="4">
    <source>
        <dbReference type="ARBA" id="ARBA00023136"/>
    </source>
</evidence>
<feature type="transmembrane region" description="Helical" evidence="5">
    <location>
        <begin position="178"/>
        <end position="199"/>
    </location>
</feature>
<feature type="transmembrane region" description="Helical" evidence="5">
    <location>
        <begin position="41"/>
        <end position="61"/>
    </location>
</feature>
<evidence type="ECO:0000256" key="3">
    <source>
        <dbReference type="ARBA" id="ARBA00022989"/>
    </source>
</evidence>
<feature type="transmembrane region" description="Helical" evidence="5">
    <location>
        <begin position="268"/>
        <end position="288"/>
    </location>
</feature>
<dbReference type="EMBL" id="MVGC01000208">
    <property type="protein sequence ID" value="RJE21745.1"/>
    <property type="molecule type" value="Genomic_DNA"/>
</dbReference>
<dbReference type="OrthoDB" id="194139at2759"/>
<comment type="subcellular location">
    <subcellularLocation>
        <location evidence="1">Membrane</location>
        <topology evidence="1">Multi-pass membrane protein</topology>
    </subcellularLocation>
</comment>
<dbReference type="PANTHER" id="PTHR23507:SF31">
    <property type="entry name" value="TRANSPORTER, PUTATIVE (AFU_ORTHOLOGUE AFUA_2G14230)-RELATED"/>
    <property type="match status" value="1"/>
</dbReference>
<dbReference type="InterPro" id="IPR036259">
    <property type="entry name" value="MFS_trans_sf"/>
</dbReference>
<organism evidence="6 7">
    <name type="scientific">Aspergillus sclerotialis</name>
    <dbReference type="NCBI Taxonomy" id="2070753"/>
    <lineage>
        <taxon>Eukaryota</taxon>
        <taxon>Fungi</taxon>
        <taxon>Dikarya</taxon>
        <taxon>Ascomycota</taxon>
        <taxon>Pezizomycotina</taxon>
        <taxon>Eurotiomycetes</taxon>
        <taxon>Eurotiomycetidae</taxon>
        <taxon>Eurotiales</taxon>
        <taxon>Aspergillaceae</taxon>
        <taxon>Aspergillus</taxon>
        <taxon>Aspergillus subgen. Polypaecilum</taxon>
    </lineage>
</organism>
<evidence type="ECO:0000313" key="6">
    <source>
        <dbReference type="EMBL" id="RJE21745.1"/>
    </source>
</evidence>
<feature type="transmembrane region" description="Helical" evidence="5">
    <location>
        <begin position="235"/>
        <end position="256"/>
    </location>
</feature>
<keyword evidence="7" id="KW-1185">Reference proteome</keyword>
<dbReference type="GO" id="GO:0022857">
    <property type="term" value="F:transmembrane transporter activity"/>
    <property type="evidence" value="ECO:0007669"/>
    <property type="project" value="TreeGrafter"/>
</dbReference>
<keyword evidence="4 5" id="KW-0472">Membrane</keyword>
<gene>
    <name evidence="6" type="ORF">PHISCL_05929</name>
</gene>